<evidence type="ECO:0000256" key="2">
    <source>
        <dbReference type="ARBA" id="ARBA00005695"/>
    </source>
</evidence>
<keyword evidence="3" id="KW-0813">Transport</keyword>
<evidence type="ECO:0000256" key="5">
    <source>
        <dbReference type="SAM" id="SignalP"/>
    </source>
</evidence>
<evidence type="ECO:0000259" key="6">
    <source>
        <dbReference type="Pfam" id="PF00496"/>
    </source>
</evidence>
<dbReference type="GO" id="GO:0042597">
    <property type="term" value="C:periplasmic space"/>
    <property type="evidence" value="ECO:0007669"/>
    <property type="project" value="UniProtKB-ARBA"/>
</dbReference>
<dbReference type="GO" id="GO:0015833">
    <property type="term" value="P:peptide transport"/>
    <property type="evidence" value="ECO:0007669"/>
    <property type="project" value="TreeGrafter"/>
</dbReference>
<dbReference type="Proteomes" id="UP000585905">
    <property type="component" value="Unassembled WGS sequence"/>
</dbReference>
<evidence type="ECO:0000313" key="8">
    <source>
        <dbReference type="Proteomes" id="UP000585905"/>
    </source>
</evidence>
<comment type="similarity">
    <text evidence="2">Belongs to the bacterial solute-binding protein 5 family.</text>
</comment>
<evidence type="ECO:0000256" key="1">
    <source>
        <dbReference type="ARBA" id="ARBA00004193"/>
    </source>
</evidence>
<sequence length="562" mass="60828">MSRLDDRPRSAPRSAPRAPRRLAVSSMMLTGALALTACAAPAATDTEVVDGGTIVYAHQQEPACVFGGWIEQAYLSYQVLDSLTSLEEDGTAVPWLAESWAESEDGLSWTFTLREDVNFTDGTPLDAQAVVTNIRHWTEGGGNSTANVWLSGYLADAIAVDERTLQVDLVAPYPRLGETLSQGYFGIQSPTALETRTQEENCAAPIGSGAFTVEEWRRGEEIVLARNDDYSSPPANAGHNGPAHVERVIWKFIADPTTRVAALQSGEVDAIYDVPAVQWASLENGDVELLRHVTKGRPHQLTFDAVDGPFTDERVRQAFAHSLDRETIVETVGRGVIPFEGNGGVSAATPGYSEAAAARYDFDPDLAVDLLEEAGWVLPADADAGERAVREKEGERLEVTLPYGAGSIISTDGAAILQGVKEQAEQVGFSVELVPVPQSEFFSGAYSTPEERDIAAGYWTAVTSGILWVNWRPSTAERPNYANQSFLADEELAELILAANSARDVDEQNRLYEQAQEHIADRAYSIGLFARLSTLAVGPRLQGVWQEHAQGGPVFHDAQLLG</sequence>
<dbReference type="PROSITE" id="PS01040">
    <property type="entry name" value="SBP_BACTERIAL_5"/>
    <property type="match status" value="1"/>
</dbReference>
<name>A0A839EB73_9MICO</name>
<dbReference type="GO" id="GO:0043190">
    <property type="term" value="C:ATP-binding cassette (ABC) transporter complex"/>
    <property type="evidence" value="ECO:0007669"/>
    <property type="project" value="InterPro"/>
</dbReference>
<reference evidence="7 8" key="1">
    <citation type="submission" date="2020-07" db="EMBL/GenBank/DDBJ databases">
        <title>Sequencing the genomes of 1000 actinobacteria strains.</title>
        <authorList>
            <person name="Klenk H.-P."/>
        </authorList>
    </citation>
    <scope>NUCLEOTIDE SEQUENCE [LARGE SCALE GENOMIC DNA]</scope>
    <source>
        <strain evidence="7 8">DSM 19663</strain>
    </source>
</reference>
<gene>
    <name evidence="7" type="ORF">FHX53_002070</name>
</gene>
<dbReference type="GO" id="GO:1904680">
    <property type="term" value="F:peptide transmembrane transporter activity"/>
    <property type="evidence" value="ECO:0007669"/>
    <property type="project" value="TreeGrafter"/>
</dbReference>
<dbReference type="EMBL" id="JACGWX010000005">
    <property type="protein sequence ID" value="MBA8848466.1"/>
    <property type="molecule type" value="Genomic_DNA"/>
</dbReference>
<feature type="chain" id="PRO_5039401328" evidence="5">
    <location>
        <begin position="40"/>
        <end position="562"/>
    </location>
</feature>
<dbReference type="Gene3D" id="3.10.105.10">
    <property type="entry name" value="Dipeptide-binding Protein, Domain 3"/>
    <property type="match status" value="1"/>
</dbReference>
<dbReference type="CDD" id="cd08492">
    <property type="entry name" value="PBP2_NikA_DppA_OppA_like_15"/>
    <property type="match status" value="1"/>
</dbReference>
<dbReference type="AlphaFoldDB" id="A0A839EB73"/>
<proteinExistence type="inferred from homology"/>
<dbReference type="InterPro" id="IPR023765">
    <property type="entry name" value="SBP_5_CS"/>
</dbReference>
<dbReference type="InterPro" id="IPR030678">
    <property type="entry name" value="Peptide/Ni-bd"/>
</dbReference>
<dbReference type="PANTHER" id="PTHR30290:SF10">
    <property type="entry name" value="PERIPLASMIC OLIGOPEPTIDE-BINDING PROTEIN-RELATED"/>
    <property type="match status" value="1"/>
</dbReference>
<dbReference type="InterPro" id="IPR000914">
    <property type="entry name" value="SBP_5_dom"/>
</dbReference>
<dbReference type="PANTHER" id="PTHR30290">
    <property type="entry name" value="PERIPLASMIC BINDING COMPONENT OF ABC TRANSPORTER"/>
    <property type="match status" value="1"/>
</dbReference>
<dbReference type="Gene3D" id="3.40.190.10">
    <property type="entry name" value="Periplasmic binding protein-like II"/>
    <property type="match status" value="1"/>
</dbReference>
<evidence type="ECO:0000256" key="4">
    <source>
        <dbReference type="ARBA" id="ARBA00022729"/>
    </source>
</evidence>
<dbReference type="InterPro" id="IPR039424">
    <property type="entry name" value="SBP_5"/>
</dbReference>
<keyword evidence="8" id="KW-1185">Reference proteome</keyword>
<dbReference type="SUPFAM" id="SSF53850">
    <property type="entry name" value="Periplasmic binding protein-like II"/>
    <property type="match status" value="1"/>
</dbReference>
<accession>A0A839EB73</accession>
<evidence type="ECO:0000256" key="3">
    <source>
        <dbReference type="ARBA" id="ARBA00022448"/>
    </source>
</evidence>
<keyword evidence="4 5" id="KW-0732">Signal</keyword>
<feature type="signal peptide" evidence="5">
    <location>
        <begin position="1"/>
        <end position="39"/>
    </location>
</feature>
<comment type="subcellular location">
    <subcellularLocation>
        <location evidence="1">Cell membrane</location>
        <topology evidence="1">Lipid-anchor</topology>
    </subcellularLocation>
</comment>
<organism evidence="7 8">
    <name type="scientific">Microcella alkalica</name>
    <dbReference type="NCBI Taxonomy" id="355930"/>
    <lineage>
        <taxon>Bacteria</taxon>
        <taxon>Bacillati</taxon>
        <taxon>Actinomycetota</taxon>
        <taxon>Actinomycetes</taxon>
        <taxon>Micrococcales</taxon>
        <taxon>Microbacteriaceae</taxon>
        <taxon>Microcella</taxon>
    </lineage>
</organism>
<feature type="domain" description="Solute-binding protein family 5" evidence="6">
    <location>
        <begin position="92"/>
        <end position="462"/>
    </location>
</feature>
<dbReference type="Pfam" id="PF00496">
    <property type="entry name" value="SBP_bac_5"/>
    <property type="match status" value="1"/>
</dbReference>
<protein>
    <submittedName>
        <fullName evidence="7">Peptide/nickel transport system substrate-binding protein</fullName>
    </submittedName>
</protein>
<evidence type="ECO:0000313" key="7">
    <source>
        <dbReference type="EMBL" id="MBA8848466.1"/>
    </source>
</evidence>
<dbReference type="RefSeq" id="WP_182491260.1">
    <property type="nucleotide sequence ID" value="NZ_BAAAOV010000018.1"/>
</dbReference>
<comment type="caution">
    <text evidence="7">The sequence shown here is derived from an EMBL/GenBank/DDBJ whole genome shotgun (WGS) entry which is preliminary data.</text>
</comment>
<dbReference type="PIRSF" id="PIRSF002741">
    <property type="entry name" value="MppA"/>
    <property type="match status" value="1"/>
</dbReference>